<keyword evidence="5 10" id="KW-0479">Metal-binding</keyword>
<evidence type="ECO:0000256" key="6">
    <source>
        <dbReference type="ARBA" id="ARBA00023004"/>
    </source>
</evidence>
<dbReference type="PANTHER" id="PTHR43076">
    <property type="entry name" value="FO SYNTHASE (COFH)"/>
    <property type="match status" value="1"/>
</dbReference>
<feature type="binding site" evidence="10">
    <location>
        <position position="63"/>
    </location>
    <ligand>
        <name>[4Fe-4S] cluster</name>
        <dbReference type="ChEBI" id="CHEBI:49883"/>
        <note>4Fe-4S-S-AdoMet</note>
    </ligand>
</feature>
<keyword evidence="7 10" id="KW-0411">Iron-sulfur</keyword>
<dbReference type="Proteomes" id="UP000740329">
    <property type="component" value="Unassembled WGS sequence"/>
</dbReference>
<accession>A0A8J7RPV9</accession>
<sequence>MISRENALNILNSTSSTEILENLLDLSKFDNTNNADNTKNTNKVITYSKNAFIPVCTWCRNICGYCTFREENYTLLTKEQMKETLRESDKYNCHEALFTFGENVDENPKIMEELNKMGYGNIVEYLYDIEDWCLNNTDLLPHTNCGILSYEDLKTLREVNASMGLMLENSSSRLCNTVAHKDSIGKLPKTRIEMIENAGKLKIPFTTGILIGIGETKEELVDSLFEINRINEKYGNIQEVIIQNFRAKKGIAMENYPEPTPLEVLKTIIISRMILKDISVQVPPNLNKETGQLLLLAGIDDWGGVSPVTKDFVNPEAPWPEIEELNKFSAELGYTLVERLPVYEKYINNDWLDERIYHKIQEIKRIRN</sequence>
<dbReference type="SFLD" id="SFLDG01388">
    <property type="entry name" value="7_8-didemethyl-8-hydroxy-5-dea"/>
    <property type="match status" value="1"/>
</dbReference>
<dbReference type="SFLD" id="SFLDS00029">
    <property type="entry name" value="Radical_SAM"/>
    <property type="match status" value="1"/>
</dbReference>
<dbReference type="CDD" id="cd01335">
    <property type="entry name" value="Radical_SAM"/>
    <property type="match status" value="1"/>
</dbReference>
<dbReference type="Pfam" id="PF04055">
    <property type="entry name" value="Radical_SAM"/>
    <property type="match status" value="1"/>
</dbReference>
<protein>
    <recommendedName>
        <fullName evidence="2 10">7,8-didemethyl-8-hydroxy-5-deazariboflavin synthase</fullName>
        <ecNumber evidence="2 10">4.3.1.32</ecNumber>
    </recommendedName>
    <alternativeName>
        <fullName evidence="10">FO synthase subunit 1</fullName>
    </alternativeName>
</protein>
<evidence type="ECO:0000256" key="10">
    <source>
        <dbReference type="HAMAP-Rule" id="MF_01611"/>
    </source>
</evidence>
<dbReference type="GO" id="GO:0016765">
    <property type="term" value="F:transferase activity, transferring alkyl or aryl (other than methyl) groups"/>
    <property type="evidence" value="ECO:0007669"/>
    <property type="project" value="InterPro"/>
</dbReference>
<comment type="similarity">
    <text evidence="10">Belongs to the radical SAM superfamily. CofG family.</text>
</comment>
<dbReference type="SMART" id="SM00729">
    <property type="entry name" value="Elp3"/>
    <property type="match status" value="1"/>
</dbReference>
<keyword evidence="3 10" id="KW-0004">4Fe-4S</keyword>
<evidence type="ECO:0000313" key="13">
    <source>
        <dbReference type="Proteomes" id="UP000740329"/>
    </source>
</evidence>
<dbReference type="SFLD" id="SFLDF00294">
    <property type="entry name" value="7_8-didemethyl-8-hydroxy-5-dea"/>
    <property type="match status" value="1"/>
</dbReference>
<evidence type="ECO:0000256" key="8">
    <source>
        <dbReference type="ARBA" id="ARBA00023239"/>
    </source>
</evidence>
<keyword evidence="4 10" id="KW-0949">S-adenosyl-L-methionine</keyword>
<keyword evidence="8 10" id="KW-0456">Lyase</keyword>
<dbReference type="InterPro" id="IPR007197">
    <property type="entry name" value="rSAM"/>
</dbReference>
<name>A0A8J7RPV9_METVO</name>
<dbReference type="InterPro" id="IPR006638">
    <property type="entry name" value="Elp3/MiaA/NifB-like_rSAM"/>
</dbReference>
<comment type="caution">
    <text evidence="12">The sequence shown here is derived from an EMBL/GenBank/DDBJ whole genome shotgun (WGS) entry which is preliminary data.</text>
</comment>
<dbReference type="RefSeq" id="WP_209591599.1">
    <property type="nucleotide sequence ID" value="NZ_JAGGMV010000005.1"/>
</dbReference>
<dbReference type="GO" id="GO:0051539">
    <property type="term" value="F:4 iron, 4 sulfur cluster binding"/>
    <property type="evidence" value="ECO:0007669"/>
    <property type="project" value="UniProtKB-KW"/>
</dbReference>
<evidence type="ECO:0000259" key="11">
    <source>
        <dbReference type="PROSITE" id="PS51918"/>
    </source>
</evidence>
<evidence type="ECO:0000256" key="3">
    <source>
        <dbReference type="ARBA" id="ARBA00022485"/>
    </source>
</evidence>
<keyword evidence="6 10" id="KW-0408">Iron</keyword>
<comment type="cofactor">
    <cofactor evidence="10">
        <name>[4Fe-4S] cluster</name>
        <dbReference type="ChEBI" id="CHEBI:49883"/>
    </cofactor>
    <text evidence="10">Binds 1 [4Fe-4S] cluster. The cluster is coordinated with 3 cysteines and an exchangeable S-adenosyl-L-methionine.</text>
</comment>
<dbReference type="AlphaFoldDB" id="A0A8J7RPV9"/>
<dbReference type="EMBL" id="JAGGMV010000005">
    <property type="protein sequence ID" value="MBP2202084.1"/>
    <property type="molecule type" value="Genomic_DNA"/>
</dbReference>
<reference evidence="12" key="1">
    <citation type="submission" date="2021-03" db="EMBL/GenBank/DDBJ databases">
        <title>Genomic Encyclopedia of Type Strains, Phase IV (KMG-V): Genome sequencing to study the core and pangenomes of soil and plant-associated prokaryotes.</title>
        <authorList>
            <person name="Whitman W."/>
        </authorList>
    </citation>
    <scope>NUCLEOTIDE SEQUENCE</scope>
    <source>
        <strain evidence="12">C4</strain>
    </source>
</reference>
<feature type="binding site" evidence="10">
    <location>
        <position position="66"/>
    </location>
    <ligand>
        <name>[4Fe-4S] cluster</name>
        <dbReference type="ChEBI" id="CHEBI:49883"/>
        <note>4Fe-4S-S-AdoMet</note>
    </ligand>
</feature>
<dbReference type="PROSITE" id="PS51918">
    <property type="entry name" value="RADICAL_SAM"/>
    <property type="match status" value="1"/>
</dbReference>
<dbReference type="SFLD" id="SFLDG01064">
    <property type="entry name" value="F420__menaquinone_cofactor_bio"/>
    <property type="match status" value="1"/>
</dbReference>
<comment type="catalytic activity">
    <reaction evidence="9 10">
        <text>5-amino-5-(4-hydroxybenzyl)-6-(D-ribitylimino)-5,6-dihydrouracil + S-adenosyl-L-methionine = 7,8-didemethyl-8-hydroxy-5-deazariboflavin + 5'-deoxyadenosine + L-methionine + NH4(+) + H(+)</text>
        <dbReference type="Rhea" id="RHEA:55204"/>
        <dbReference type="ChEBI" id="CHEBI:15378"/>
        <dbReference type="ChEBI" id="CHEBI:17319"/>
        <dbReference type="ChEBI" id="CHEBI:28938"/>
        <dbReference type="ChEBI" id="CHEBI:57844"/>
        <dbReference type="ChEBI" id="CHEBI:59789"/>
        <dbReference type="ChEBI" id="CHEBI:59904"/>
        <dbReference type="ChEBI" id="CHEBI:85936"/>
        <dbReference type="EC" id="4.3.1.32"/>
    </reaction>
</comment>
<evidence type="ECO:0000256" key="7">
    <source>
        <dbReference type="ARBA" id="ARBA00023014"/>
    </source>
</evidence>
<comment type="pathway">
    <text evidence="1 10">Cofactor biosynthesis; coenzyme F0 biosynthesis.</text>
</comment>
<dbReference type="EC" id="4.3.1.32" evidence="2 10"/>
<comment type="subunit">
    <text evidence="10">The FO synthase complex consists of two subunits, CofG and CofH.</text>
</comment>
<dbReference type="NCBIfam" id="NF004884">
    <property type="entry name" value="PRK06245.1"/>
    <property type="match status" value="1"/>
</dbReference>
<evidence type="ECO:0000256" key="4">
    <source>
        <dbReference type="ARBA" id="ARBA00022691"/>
    </source>
</evidence>
<organism evidence="12 13">
    <name type="scientific">Methanococcus voltae</name>
    <dbReference type="NCBI Taxonomy" id="2188"/>
    <lineage>
        <taxon>Archaea</taxon>
        <taxon>Methanobacteriati</taxon>
        <taxon>Methanobacteriota</taxon>
        <taxon>Methanomada group</taxon>
        <taxon>Methanococci</taxon>
        <taxon>Methanococcales</taxon>
        <taxon>Methanococcaceae</taxon>
        <taxon>Methanococcus</taxon>
    </lineage>
</organism>
<gene>
    <name evidence="10" type="primary">cofG</name>
    <name evidence="12" type="ORF">J3E07_001525</name>
</gene>
<dbReference type="GO" id="GO:0005506">
    <property type="term" value="F:iron ion binding"/>
    <property type="evidence" value="ECO:0007669"/>
    <property type="project" value="UniProtKB-UniRule"/>
</dbReference>
<dbReference type="PANTHER" id="PTHR43076:SF15">
    <property type="entry name" value="7,8-DIDEMETHYL-8-HYDROXY-5-DEAZARIBOFLAVIN SYNTHASE"/>
    <property type="match status" value="1"/>
</dbReference>
<evidence type="ECO:0000256" key="9">
    <source>
        <dbReference type="ARBA" id="ARBA00048974"/>
    </source>
</evidence>
<dbReference type="InterPro" id="IPR058240">
    <property type="entry name" value="rSAM_sf"/>
</dbReference>
<dbReference type="Gene3D" id="3.20.20.70">
    <property type="entry name" value="Aldolase class I"/>
    <property type="match status" value="1"/>
</dbReference>
<feature type="binding site" evidence="10">
    <location>
        <position position="59"/>
    </location>
    <ligand>
        <name>[4Fe-4S] cluster</name>
        <dbReference type="ChEBI" id="CHEBI:49883"/>
        <note>4Fe-4S-S-AdoMet</note>
    </ligand>
</feature>
<dbReference type="GO" id="GO:0044689">
    <property type="term" value="F:7,8-didemethyl-8-hydroxy-5-deazariboflavin synthase activity"/>
    <property type="evidence" value="ECO:0007669"/>
    <property type="project" value="UniProtKB-EC"/>
</dbReference>
<comment type="function">
    <text evidence="10">Catalyzes the radical-mediated synthesis of 7,8-didemethyl-8-hydroxy-5-deazariboflavin (FO) from 5-amino-5-(4-hydroxybenzyl)-6-(D-ribitylimino)-5,6-dihydrouracil.</text>
</comment>
<dbReference type="SUPFAM" id="SSF102114">
    <property type="entry name" value="Radical SAM enzymes"/>
    <property type="match status" value="1"/>
</dbReference>
<dbReference type="InterPro" id="IPR034405">
    <property type="entry name" value="F420"/>
</dbReference>
<proteinExistence type="inferred from homology"/>
<keyword evidence="12" id="KW-0808">Transferase</keyword>
<evidence type="ECO:0000256" key="2">
    <source>
        <dbReference type="ARBA" id="ARBA00012126"/>
    </source>
</evidence>
<evidence type="ECO:0000313" key="12">
    <source>
        <dbReference type="EMBL" id="MBP2202084.1"/>
    </source>
</evidence>
<dbReference type="UniPathway" id="UPA00072"/>
<evidence type="ECO:0000256" key="5">
    <source>
        <dbReference type="ARBA" id="ARBA00022723"/>
    </source>
</evidence>
<dbReference type="InterPro" id="IPR019939">
    <property type="entry name" value="CofG_family"/>
</dbReference>
<dbReference type="InterPro" id="IPR013785">
    <property type="entry name" value="Aldolase_TIM"/>
</dbReference>
<evidence type="ECO:0000256" key="1">
    <source>
        <dbReference type="ARBA" id="ARBA00004712"/>
    </source>
</evidence>
<feature type="domain" description="Radical SAM core" evidence="11">
    <location>
        <begin position="45"/>
        <end position="285"/>
    </location>
</feature>
<dbReference type="HAMAP" id="MF_01611">
    <property type="entry name" value="FO_synth_sub1"/>
    <property type="match status" value="1"/>
</dbReference>
<dbReference type="NCBIfam" id="TIGR03550">
    <property type="entry name" value="F420_cofG"/>
    <property type="match status" value="1"/>
</dbReference>